<evidence type="ECO:0000259" key="2">
    <source>
        <dbReference type="Pfam" id="PF00582"/>
    </source>
</evidence>
<dbReference type="EMBL" id="FONH01000025">
    <property type="protein sequence ID" value="SFF52984.1"/>
    <property type="molecule type" value="Genomic_DNA"/>
</dbReference>
<keyword evidence="4" id="KW-1185">Reference proteome</keyword>
<organism evidence="3 4">
    <name type="scientific">Dyella marensis</name>
    <dbReference type="NCBI Taxonomy" id="500610"/>
    <lineage>
        <taxon>Bacteria</taxon>
        <taxon>Pseudomonadati</taxon>
        <taxon>Pseudomonadota</taxon>
        <taxon>Gammaproteobacteria</taxon>
        <taxon>Lysobacterales</taxon>
        <taxon>Rhodanobacteraceae</taxon>
        <taxon>Dyella</taxon>
    </lineage>
</organism>
<dbReference type="CDD" id="cd00293">
    <property type="entry name" value="USP-like"/>
    <property type="match status" value="1"/>
</dbReference>
<reference evidence="4" key="1">
    <citation type="submission" date="2016-10" db="EMBL/GenBank/DDBJ databases">
        <authorList>
            <person name="Varghese N."/>
            <person name="Submissions S."/>
        </authorList>
    </citation>
    <scope>NUCLEOTIDE SEQUENCE [LARGE SCALE GENOMIC DNA]</scope>
    <source>
        <strain evidence="4">UNC178MFTsu3.1</strain>
    </source>
</reference>
<dbReference type="PANTHER" id="PTHR46268:SF6">
    <property type="entry name" value="UNIVERSAL STRESS PROTEIN UP12"/>
    <property type="match status" value="1"/>
</dbReference>
<dbReference type="InterPro" id="IPR006016">
    <property type="entry name" value="UspA"/>
</dbReference>
<comment type="similarity">
    <text evidence="1">Belongs to the universal stress protein A family.</text>
</comment>
<dbReference type="AlphaFoldDB" id="A0A1I2JEI7"/>
<dbReference type="InterPro" id="IPR014729">
    <property type="entry name" value="Rossmann-like_a/b/a_fold"/>
</dbReference>
<dbReference type="Gene3D" id="3.40.50.620">
    <property type="entry name" value="HUPs"/>
    <property type="match status" value="1"/>
</dbReference>
<name>A0A1I2JEI7_9GAMM</name>
<evidence type="ECO:0000313" key="3">
    <source>
        <dbReference type="EMBL" id="SFF52984.1"/>
    </source>
</evidence>
<accession>A0A1I2JEI7</accession>
<dbReference type="SUPFAM" id="SSF52402">
    <property type="entry name" value="Adenine nucleotide alpha hydrolases-like"/>
    <property type="match status" value="1"/>
</dbReference>
<evidence type="ECO:0000313" key="4">
    <source>
        <dbReference type="Proteomes" id="UP000199477"/>
    </source>
</evidence>
<dbReference type="RefSeq" id="WP_026636846.1">
    <property type="nucleotide sequence ID" value="NZ_FONH01000025.1"/>
</dbReference>
<dbReference type="PANTHER" id="PTHR46268">
    <property type="entry name" value="STRESS RESPONSE PROTEIN NHAX"/>
    <property type="match status" value="1"/>
</dbReference>
<dbReference type="STRING" id="500610.SAMN02799615_03997"/>
<sequence>MYTHILIPTDGTDASVHAIDTGIRLAAQLHARVHALHVLPPLPAVSFIADMVQGDACKRRSIEHAQEYLDEVREKAQAAGVPCDAEYVFDNRPYAAIAGAATKHHCDLIVMDAHTHNGIERLMLSNVAHKVILCCDVPVLVCH</sequence>
<proteinExistence type="inferred from homology"/>
<dbReference type="PRINTS" id="PR01438">
    <property type="entry name" value="UNVRSLSTRESS"/>
</dbReference>
<dbReference type="Pfam" id="PF00582">
    <property type="entry name" value="Usp"/>
    <property type="match status" value="1"/>
</dbReference>
<gene>
    <name evidence="3" type="ORF">SAMN02799615_03997</name>
</gene>
<evidence type="ECO:0000256" key="1">
    <source>
        <dbReference type="ARBA" id="ARBA00008791"/>
    </source>
</evidence>
<dbReference type="Proteomes" id="UP000199477">
    <property type="component" value="Unassembled WGS sequence"/>
</dbReference>
<dbReference type="InterPro" id="IPR006015">
    <property type="entry name" value="Universal_stress_UspA"/>
</dbReference>
<protein>
    <submittedName>
        <fullName evidence="3">Nucleotide-binding universal stress protein, UspA family</fullName>
    </submittedName>
</protein>
<feature type="domain" description="UspA" evidence="2">
    <location>
        <begin position="1"/>
        <end position="143"/>
    </location>
</feature>